<sequence length="102" mass="10974">MSMQLVCALNFCTSVKGIPASLVLHSAVSSEPAAVCACVCVCVCVCEQVCVNSVACVPFSTMIMLYNGRLHTINSWAFKTQVAYNPGLSRYRCSLVLNLGYI</sequence>
<protein>
    <submittedName>
        <fullName evidence="1">Uncharacterized protein</fullName>
    </submittedName>
</protein>
<dbReference type="AlphaFoldDB" id="A0A7S3VIV5"/>
<dbReference type="EMBL" id="HBIP01004551">
    <property type="protein sequence ID" value="CAE0487148.1"/>
    <property type="molecule type" value="Transcribed_RNA"/>
</dbReference>
<name>A0A7S3VIV5_DUNTE</name>
<evidence type="ECO:0000313" key="1">
    <source>
        <dbReference type="EMBL" id="CAE0487148.1"/>
    </source>
</evidence>
<gene>
    <name evidence="1" type="ORF">DTER00134_LOCUS2194</name>
</gene>
<reference evidence="1" key="1">
    <citation type="submission" date="2021-01" db="EMBL/GenBank/DDBJ databases">
        <authorList>
            <person name="Corre E."/>
            <person name="Pelletier E."/>
            <person name="Niang G."/>
            <person name="Scheremetjew M."/>
            <person name="Finn R."/>
            <person name="Kale V."/>
            <person name="Holt S."/>
            <person name="Cochrane G."/>
            <person name="Meng A."/>
            <person name="Brown T."/>
            <person name="Cohen L."/>
        </authorList>
    </citation>
    <scope>NUCLEOTIDE SEQUENCE</scope>
    <source>
        <strain evidence="1">CCMP1320</strain>
    </source>
</reference>
<proteinExistence type="predicted"/>
<accession>A0A7S3VIV5</accession>
<organism evidence="1">
    <name type="scientific">Dunaliella tertiolecta</name>
    <name type="common">Green alga</name>
    <dbReference type="NCBI Taxonomy" id="3047"/>
    <lineage>
        <taxon>Eukaryota</taxon>
        <taxon>Viridiplantae</taxon>
        <taxon>Chlorophyta</taxon>
        <taxon>core chlorophytes</taxon>
        <taxon>Chlorophyceae</taxon>
        <taxon>CS clade</taxon>
        <taxon>Chlamydomonadales</taxon>
        <taxon>Dunaliellaceae</taxon>
        <taxon>Dunaliella</taxon>
    </lineage>
</organism>